<feature type="domain" description="GUN4-like" evidence="2">
    <location>
        <begin position="48"/>
        <end position="173"/>
    </location>
</feature>
<dbReference type="OrthoDB" id="7915178at2"/>
<gene>
    <name evidence="3" type="ORF">PL9631_970051</name>
</gene>
<evidence type="ECO:0000313" key="3">
    <source>
        <dbReference type="EMBL" id="VXD25704.1"/>
    </source>
</evidence>
<accession>A0A7Z9BZL4</accession>
<evidence type="ECO:0000313" key="4">
    <source>
        <dbReference type="Proteomes" id="UP000182190"/>
    </source>
</evidence>
<proteinExistence type="predicted"/>
<dbReference type="Pfam" id="PF05419">
    <property type="entry name" value="GUN4"/>
    <property type="match status" value="1"/>
</dbReference>
<dbReference type="PANTHER" id="PTHR34800">
    <property type="entry name" value="TETRAPYRROLE-BINDING PROTEIN, CHLOROPLASTIC"/>
    <property type="match status" value="1"/>
</dbReference>
<reference evidence="3" key="1">
    <citation type="submission" date="2019-10" db="EMBL/GenBank/DDBJ databases">
        <authorList>
            <consortium name="Genoscope - CEA"/>
            <person name="William W."/>
        </authorList>
    </citation>
    <scope>NUCLEOTIDE SEQUENCE [LARGE SCALE GENOMIC DNA]</scope>
    <source>
        <strain evidence="3">BBR_PRJEB10994</strain>
    </source>
</reference>
<dbReference type="Gene3D" id="1.25.40.620">
    <property type="match status" value="1"/>
</dbReference>
<keyword evidence="4" id="KW-1185">Reference proteome</keyword>
<comment type="caution">
    <text evidence="3">The sequence shown here is derived from an EMBL/GenBank/DDBJ whole genome shotgun (WGS) entry which is preliminary data.</text>
</comment>
<protein>
    <recommendedName>
        <fullName evidence="2">GUN4-like domain-containing protein</fullName>
    </recommendedName>
</protein>
<dbReference type="Gene3D" id="1.10.10.1770">
    <property type="entry name" value="Gun4-like"/>
    <property type="match status" value="1"/>
</dbReference>
<dbReference type="EMBL" id="CZCS02000242">
    <property type="protein sequence ID" value="VXD25704.1"/>
    <property type="molecule type" value="Genomic_DNA"/>
</dbReference>
<dbReference type="GO" id="GO:0046906">
    <property type="term" value="F:tetrapyrrole binding"/>
    <property type="evidence" value="ECO:0007669"/>
    <property type="project" value="TreeGrafter"/>
</dbReference>
<dbReference type="Proteomes" id="UP000182190">
    <property type="component" value="Unassembled WGS sequence"/>
</dbReference>
<sequence>MSNEPLLPQQPKGSKPQSQPLSLDALSERVERLEQKLDKALLLLTDIYRYQKLRDFLETENWKAADEETTRIMLEIMGKSSLENIIPDEVMNFPCSALSLLDQLWMSYSQGRFGFSVQQQIYTNLGGTDDISDIDMKVLQAMEAQFGWSVNNKLLDYEDLDFSSEAPVGCHPSGWWRSPYGAKMEVYFIARLISCGVD</sequence>
<dbReference type="SUPFAM" id="SSF140869">
    <property type="entry name" value="GUN4-like"/>
    <property type="match status" value="1"/>
</dbReference>
<evidence type="ECO:0000256" key="1">
    <source>
        <dbReference type="SAM" id="MobiDB-lite"/>
    </source>
</evidence>
<dbReference type="InterPro" id="IPR008629">
    <property type="entry name" value="GUN4-like"/>
</dbReference>
<dbReference type="RefSeq" id="WP_083622791.1">
    <property type="nucleotide sequence ID" value="NZ_LR735022.1"/>
</dbReference>
<dbReference type="InterPro" id="IPR037215">
    <property type="entry name" value="GUN4-like_sf"/>
</dbReference>
<evidence type="ECO:0000259" key="2">
    <source>
        <dbReference type="Pfam" id="PF05419"/>
    </source>
</evidence>
<organism evidence="3 4">
    <name type="scientific">Planktothrix paucivesiculata PCC 9631</name>
    <dbReference type="NCBI Taxonomy" id="671071"/>
    <lineage>
        <taxon>Bacteria</taxon>
        <taxon>Bacillati</taxon>
        <taxon>Cyanobacteriota</taxon>
        <taxon>Cyanophyceae</taxon>
        <taxon>Oscillatoriophycideae</taxon>
        <taxon>Oscillatoriales</taxon>
        <taxon>Microcoleaceae</taxon>
        <taxon>Planktothrix</taxon>
    </lineage>
</organism>
<name>A0A7Z9BZL4_9CYAN</name>
<dbReference type="AlphaFoldDB" id="A0A7Z9BZL4"/>
<dbReference type="GO" id="GO:0030288">
    <property type="term" value="C:outer membrane-bounded periplasmic space"/>
    <property type="evidence" value="ECO:0007669"/>
    <property type="project" value="TreeGrafter"/>
</dbReference>
<feature type="region of interest" description="Disordered" evidence="1">
    <location>
        <begin position="1"/>
        <end position="21"/>
    </location>
</feature>
<dbReference type="CDD" id="cd16383">
    <property type="entry name" value="GUN4"/>
    <property type="match status" value="1"/>
</dbReference>
<dbReference type="PANTHER" id="PTHR34800:SF1">
    <property type="entry name" value="TETRAPYRROLE-BINDING PROTEIN, CHLOROPLASTIC"/>
    <property type="match status" value="1"/>
</dbReference>